<reference evidence="1 2" key="1">
    <citation type="journal article" date="2019" name="Sci. Rep.">
        <title>Orb-weaving spider Araneus ventricosus genome elucidates the spidroin gene catalogue.</title>
        <authorList>
            <person name="Kono N."/>
            <person name="Nakamura H."/>
            <person name="Ohtoshi R."/>
            <person name="Moran D.A.P."/>
            <person name="Shinohara A."/>
            <person name="Yoshida Y."/>
            <person name="Fujiwara M."/>
            <person name="Mori M."/>
            <person name="Tomita M."/>
            <person name="Arakawa K."/>
        </authorList>
    </citation>
    <scope>NUCLEOTIDE SEQUENCE [LARGE SCALE GENOMIC DNA]</scope>
</reference>
<dbReference type="AlphaFoldDB" id="A0A4Y2L865"/>
<proteinExistence type="predicted"/>
<dbReference type="Proteomes" id="UP000499080">
    <property type="component" value="Unassembled WGS sequence"/>
</dbReference>
<comment type="caution">
    <text evidence="1">The sequence shown here is derived from an EMBL/GenBank/DDBJ whole genome shotgun (WGS) entry which is preliminary data.</text>
</comment>
<evidence type="ECO:0000313" key="2">
    <source>
        <dbReference type="Proteomes" id="UP000499080"/>
    </source>
</evidence>
<accession>A0A4Y2L865</accession>
<gene>
    <name evidence="1" type="ORF">AVEN_12163_1</name>
</gene>
<dbReference type="EMBL" id="BGPR01005462">
    <property type="protein sequence ID" value="GBN10410.1"/>
    <property type="molecule type" value="Genomic_DNA"/>
</dbReference>
<evidence type="ECO:0000313" key="1">
    <source>
        <dbReference type="EMBL" id="GBN10410.1"/>
    </source>
</evidence>
<protein>
    <submittedName>
        <fullName evidence="1">Uncharacterized protein</fullName>
    </submittedName>
</protein>
<organism evidence="1 2">
    <name type="scientific">Araneus ventricosus</name>
    <name type="common">Orbweaver spider</name>
    <name type="synonym">Epeira ventricosa</name>
    <dbReference type="NCBI Taxonomy" id="182803"/>
    <lineage>
        <taxon>Eukaryota</taxon>
        <taxon>Metazoa</taxon>
        <taxon>Ecdysozoa</taxon>
        <taxon>Arthropoda</taxon>
        <taxon>Chelicerata</taxon>
        <taxon>Arachnida</taxon>
        <taxon>Araneae</taxon>
        <taxon>Araneomorphae</taxon>
        <taxon>Entelegynae</taxon>
        <taxon>Araneoidea</taxon>
        <taxon>Araneidae</taxon>
        <taxon>Araneus</taxon>
    </lineage>
</organism>
<sequence length="172" mass="19833">MLHKDERTCVVRLSYLSLLAGQGCTRRTPLILISTPVKQLTEQVHVSQGNLYFLRPVYSNNQLFDFCTNVTICLTDRQIVHHNNFRPKVCVICKKKPTTYDLSSLRSEPEGSSQSTFHSLRRTAFVKLRSDLATPKIFSKSPNSRPLVNHNLRQKVLEVFTDEEEKEIKHPH</sequence>
<dbReference type="PROSITE" id="PS51257">
    <property type="entry name" value="PROKAR_LIPOPROTEIN"/>
    <property type="match status" value="1"/>
</dbReference>
<keyword evidence="2" id="KW-1185">Reference proteome</keyword>
<name>A0A4Y2L865_ARAVE</name>